<dbReference type="Proteomes" id="UP000234881">
    <property type="component" value="Unassembled WGS sequence"/>
</dbReference>
<evidence type="ECO:0000259" key="11">
    <source>
        <dbReference type="PROSITE" id="PS50893"/>
    </source>
</evidence>
<dbReference type="InterPro" id="IPR003439">
    <property type="entry name" value="ABC_transporter-like_ATP-bd"/>
</dbReference>
<reference evidence="12 13" key="1">
    <citation type="submission" date="2018-01" db="EMBL/GenBank/DDBJ databases">
        <title>The draft genome sequence of Cohaesibacter sp. H1304.</title>
        <authorList>
            <person name="Wang N.-N."/>
            <person name="Du Z.-J."/>
        </authorList>
    </citation>
    <scope>NUCLEOTIDE SEQUENCE [LARGE SCALE GENOMIC DNA]</scope>
    <source>
        <strain evidence="12 13">H1304</strain>
    </source>
</reference>
<dbReference type="Pfam" id="PF00005">
    <property type="entry name" value="ABC_tran"/>
    <property type="match status" value="1"/>
</dbReference>
<dbReference type="GO" id="GO:0005524">
    <property type="term" value="F:ATP binding"/>
    <property type="evidence" value="ECO:0007669"/>
    <property type="project" value="UniProtKB-KW"/>
</dbReference>
<dbReference type="Gene3D" id="3.40.50.300">
    <property type="entry name" value="P-loop containing nucleotide triphosphate hydrolases"/>
    <property type="match status" value="1"/>
</dbReference>
<name>A0A2N5XU89_9HYPH</name>
<evidence type="ECO:0000256" key="1">
    <source>
        <dbReference type="ARBA" id="ARBA00005417"/>
    </source>
</evidence>
<evidence type="ECO:0000313" key="13">
    <source>
        <dbReference type="Proteomes" id="UP000234881"/>
    </source>
</evidence>
<dbReference type="OrthoDB" id="9780942at2"/>
<evidence type="ECO:0000256" key="7">
    <source>
        <dbReference type="ARBA" id="ARBA00022906"/>
    </source>
</evidence>
<evidence type="ECO:0000313" key="12">
    <source>
        <dbReference type="EMBL" id="PLW78040.1"/>
    </source>
</evidence>
<comment type="caution">
    <text evidence="12">The sequence shown here is derived from an EMBL/GenBank/DDBJ whole genome shotgun (WGS) entry which is preliminary data.</text>
</comment>
<evidence type="ECO:0000256" key="8">
    <source>
        <dbReference type="ARBA" id="ARBA00022967"/>
    </source>
</evidence>
<evidence type="ECO:0000256" key="5">
    <source>
        <dbReference type="ARBA" id="ARBA00022833"/>
    </source>
</evidence>
<keyword evidence="2" id="KW-0813">Transport</keyword>
<evidence type="ECO:0000256" key="9">
    <source>
        <dbReference type="ARBA" id="ARBA00023065"/>
    </source>
</evidence>
<organism evidence="12 13">
    <name type="scientific">Cohaesibacter celericrescens</name>
    <dbReference type="NCBI Taxonomy" id="2067669"/>
    <lineage>
        <taxon>Bacteria</taxon>
        <taxon>Pseudomonadati</taxon>
        <taxon>Pseudomonadota</taxon>
        <taxon>Alphaproteobacteria</taxon>
        <taxon>Hyphomicrobiales</taxon>
        <taxon>Cohaesibacteraceae</taxon>
    </lineage>
</organism>
<dbReference type="PROSITE" id="PS00211">
    <property type="entry name" value="ABC_TRANSPORTER_1"/>
    <property type="match status" value="1"/>
</dbReference>
<keyword evidence="7" id="KW-0864">Zinc transport</keyword>
<comment type="similarity">
    <text evidence="1">Belongs to the ABC transporter superfamily.</text>
</comment>
<dbReference type="InterPro" id="IPR003593">
    <property type="entry name" value="AAA+_ATPase"/>
</dbReference>
<protein>
    <submittedName>
        <fullName evidence="12">Zinc ABC transporter ATP-binding protein</fullName>
    </submittedName>
</protein>
<dbReference type="AlphaFoldDB" id="A0A2N5XU89"/>
<dbReference type="PANTHER" id="PTHR42734:SF9">
    <property type="entry name" value="ZINC IMPORT ATP-BINDING PROTEIN ZNUC"/>
    <property type="match status" value="1"/>
</dbReference>
<proteinExistence type="inferred from homology"/>
<evidence type="ECO:0000256" key="6">
    <source>
        <dbReference type="ARBA" id="ARBA00022840"/>
    </source>
</evidence>
<gene>
    <name evidence="12" type="ORF">C0081_06195</name>
</gene>
<dbReference type="InterPro" id="IPR017871">
    <property type="entry name" value="ABC_transporter-like_CS"/>
</dbReference>
<keyword evidence="9" id="KW-0406">Ion transport</keyword>
<dbReference type="SUPFAM" id="SSF52540">
    <property type="entry name" value="P-loop containing nucleoside triphosphate hydrolases"/>
    <property type="match status" value="1"/>
</dbReference>
<keyword evidence="10" id="KW-0472">Membrane</keyword>
<keyword evidence="6 12" id="KW-0067">ATP-binding</keyword>
<keyword evidence="5" id="KW-0862">Zinc</keyword>
<evidence type="ECO:0000256" key="3">
    <source>
        <dbReference type="ARBA" id="ARBA00022475"/>
    </source>
</evidence>
<keyword evidence="4" id="KW-0547">Nucleotide-binding</keyword>
<dbReference type="SMART" id="SM00382">
    <property type="entry name" value="AAA"/>
    <property type="match status" value="1"/>
</dbReference>
<evidence type="ECO:0000256" key="2">
    <source>
        <dbReference type="ARBA" id="ARBA00022448"/>
    </source>
</evidence>
<dbReference type="EMBL" id="PKUQ01000011">
    <property type="protein sequence ID" value="PLW78040.1"/>
    <property type="molecule type" value="Genomic_DNA"/>
</dbReference>
<sequence length="340" mass="37566">MARLYASRHKHHQLFYRTATRTGCLVRRLTQPAQHKHAKELRAGDGPFLCFHLFTCLRPQENVILYHSLIFSHGKDVNSKNPLLVGNDISVHSDGKTLLDKVSLSIAAGEIVTIIGPNGGGKTTLIKALLGLRPITSGTVQRRTGLKIGYVPQKLVIDRTLPLTVERLMNLTQTHSHDAIKQALNETGVAQKYKDNIHTLSGGEMQRVLLARALIGKPDMMVLDEPVQGVDYVGELALYSLIETIRDKHQCGILLVSHDLHMVMRASTRVICLNTHVCCSGQPADVEKSPDYQRLFGGKSLQTMVPYSHHHSHSHDPLDAGILDTDCSCGDDHPEGHPHV</sequence>
<feature type="domain" description="ABC transporter" evidence="11">
    <location>
        <begin position="84"/>
        <end position="299"/>
    </location>
</feature>
<dbReference type="GO" id="GO:0006829">
    <property type="term" value="P:zinc ion transport"/>
    <property type="evidence" value="ECO:0007669"/>
    <property type="project" value="UniProtKB-KW"/>
</dbReference>
<dbReference type="InterPro" id="IPR050153">
    <property type="entry name" value="Metal_Ion_Import_ABC"/>
</dbReference>
<evidence type="ECO:0000256" key="10">
    <source>
        <dbReference type="ARBA" id="ARBA00023136"/>
    </source>
</evidence>
<dbReference type="GO" id="GO:0016887">
    <property type="term" value="F:ATP hydrolysis activity"/>
    <property type="evidence" value="ECO:0007669"/>
    <property type="project" value="InterPro"/>
</dbReference>
<keyword evidence="13" id="KW-1185">Reference proteome</keyword>
<dbReference type="PANTHER" id="PTHR42734">
    <property type="entry name" value="METAL TRANSPORT SYSTEM ATP-BINDING PROTEIN TM_0124-RELATED"/>
    <property type="match status" value="1"/>
</dbReference>
<keyword evidence="3" id="KW-1003">Cell membrane</keyword>
<evidence type="ECO:0000256" key="4">
    <source>
        <dbReference type="ARBA" id="ARBA00022741"/>
    </source>
</evidence>
<dbReference type="PROSITE" id="PS50893">
    <property type="entry name" value="ABC_TRANSPORTER_2"/>
    <property type="match status" value="1"/>
</dbReference>
<dbReference type="InterPro" id="IPR027417">
    <property type="entry name" value="P-loop_NTPase"/>
</dbReference>
<accession>A0A2N5XU89</accession>
<keyword evidence="8" id="KW-1278">Translocase</keyword>
<dbReference type="GO" id="GO:0010043">
    <property type="term" value="P:response to zinc ion"/>
    <property type="evidence" value="ECO:0007669"/>
    <property type="project" value="TreeGrafter"/>
</dbReference>